<dbReference type="PROSITE" id="PS51257">
    <property type="entry name" value="PROKAR_LIPOPROTEIN"/>
    <property type="match status" value="1"/>
</dbReference>
<organism evidence="2 3">
    <name type="scientific">Abyssalbus ytuae</name>
    <dbReference type="NCBI Taxonomy" id="2926907"/>
    <lineage>
        <taxon>Bacteria</taxon>
        <taxon>Pseudomonadati</taxon>
        <taxon>Bacteroidota</taxon>
        <taxon>Flavobacteriia</taxon>
        <taxon>Flavobacteriales</taxon>
        <taxon>Flavobacteriaceae</taxon>
        <taxon>Abyssalbus</taxon>
    </lineage>
</organism>
<proteinExistence type="predicted"/>
<dbReference type="KEGG" id="fbm:MQE35_09395"/>
<protein>
    <submittedName>
        <fullName evidence="2">Uncharacterized protein</fullName>
    </submittedName>
</protein>
<keyword evidence="1" id="KW-0732">Signal</keyword>
<feature type="signal peptide" evidence="1">
    <location>
        <begin position="1"/>
        <end position="22"/>
    </location>
</feature>
<dbReference type="AlphaFoldDB" id="A0A9E7D1S9"/>
<keyword evidence="3" id="KW-1185">Reference proteome</keyword>
<name>A0A9E7D1S9_9FLAO</name>
<dbReference type="EMBL" id="CP094358">
    <property type="protein sequence ID" value="UOB15954.1"/>
    <property type="molecule type" value="Genomic_DNA"/>
</dbReference>
<dbReference type="RefSeq" id="WP_255841095.1">
    <property type="nucleotide sequence ID" value="NZ_CP094358.1"/>
</dbReference>
<accession>A0A9E7D1S9</accession>
<dbReference type="Proteomes" id="UP000831290">
    <property type="component" value="Chromosome"/>
</dbReference>
<evidence type="ECO:0000313" key="2">
    <source>
        <dbReference type="EMBL" id="UOB15954.1"/>
    </source>
</evidence>
<evidence type="ECO:0000256" key="1">
    <source>
        <dbReference type="SAM" id="SignalP"/>
    </source>
</evidence>
<gene>
    <name evidence="2" type="ORF">MQE35_09395</name>
</gene>
<evidence type="ECO:0000313" key="3">
    <source>
        <dbReference type="Proteomes" id="UP000831290"/>
    </source>
</evidence>
<reference evidence="2" key="1">
    <citation type="submission" date="2022-03" db="EMBL/GenBank/DDBJ databases">
        <title>Description of Abyssus ytuae gen. nov., sp. nov., a novel member of the family Flavobacteriaceae isolated from the sediment of Mariana Trench.</title>
        <authorList>
            <person name="Zhang J."/>
            <person name="Xu X."/>
        </authorList>
    </citation>
    <scope>NUCLEOTIDE SEQUENCE</scope>
    <source>
        <strain evidence="2">MT3330</strain>
    </source>
</reference>
<feature type="chain" id="PRO_5039030423" evidence="1">
    <location>
        <begin position="23"/>
        <end position="141"/>
    </location>
</feature>
<sequence>MKNIFVSFLVFALILMSSSCSLDDDHQSNFHFEALEVVSADFPETFEYGNIYRINVTFNRPTTCHYFEGFDFNRTGETERTIYGVASVLEDEKCEDLTDSEVENYFDFEVIYTGTYTFKIWAGVNENDEDEFLIIEVPVEN</sequence>